<proteinExistence type="predicted"/>
<feature type="transmembrane region" description="Helical" evidence="2">
    <location>
        <begin position="116"/>
        <end position="134"/>
    </location>
</feature>
<feature type="transmembrane region" description="Helical" evidence="2">
    <location>
        <begin position="456"/>
        <end position="475"/>
    </location>
</feature>
<feature type="transmembrane region" description="Helical" evidence="2">
    <location>
        <begin position="362"/>
        <end position="386"/>
    </location>
</feature>
<gene>
    <name evidence="4" type="ORF">LVY72_14365</name>
</gene>
<feature type="transmembrane region" description="Helical" evidence="2">
    <location>
        <begin position="87"/>
        <end position="104"/>
    </location>
</feature>
<organism evidence="4 5">
    <name type="scientific">Arthrobacter hankyongi</name>
    <dbReference type="NCBI Taxonomy" id="2904801"/>
    <lineage>
        <taxon>Bacteria</taxon>
        <taxon>Bacillati</taxon>
        <taxon>Actinomycetota</taxon>
        <taxon>Actinomycetes</taxon>
        <taxon>Micrococcales</taxon>
        <taxon>Micrococcaceae</taxon>
        <taxon>Arthrobacter</taxon>
    </lineage>
</organism>
<keyword evidence="2" id="KW-0812">Transmembrane</keyword>
<evidence type="ECO:0000256" key="1">
    <source>
        <dbReference type="SAM" id="MobiDB-lite"/>
    </source>
</evidence>
<reference evidence="4" key="1">
    <citation type="submission" date="2022-01" db="EMBL/GenBank/DDBJ databases">
        <authorList>
            <person name="Jo J.-H."/>
            <person name="Im W.-T."/>
        </authorList>
    </citation>
    <scope>NUCLEOTIDE SEQUENCE</scope>
    <source>
        <strain evidence="4">I2-34</strain>
    </source>
</reference>
<dbReference type="InterPro" id="IPR009827">
    <property type="entry name" value="MatC_N"/>
</dbReference>
<keyword evidence="2" id="KW-1133">Transmembrane helix</keyword>
<evidence type="ECO:0000259" key="3">
    <source>
        <dbReference type="Pfam" id="PF07158"/>
    </source>
</evidence>
<feature type="transmembrane region" description="Helical" evidence="2">
    <location>
        <begin position="29"/>
        <end position="52"/>
    </location>
</feature>
<dbReference type="EMBL" id="JAKLTQ010000011">
    <property type="protein sequence ID" value="MCG2623084.1"/>
    <property type="molecule type" value="Genomic_DNA"/>
</dbReference>
<feature type="transmembrane region" description="Helical" evidence="2">
    <location>
        <begin position="155"/>
        <end position="184"/>
    </location>
</feature>
<name>A0ABS9L9E7_9MICC</name>
<comment type="caution">
    <text evidence="4">The sequence shown here is derived from an EMBL/GenBank/DDBJ whole genome shotgun (WGS) entry which is preliminary data.</text>
</comment>
<feature type="domain" description="Dicarboxylate carrier MatC N-terminal" evidence="3">
    <location>
        <begin position="67"/>
        <end position="213"/>
    </location>
</feature>
<dbReference type="RefSeq" id="WP_237822043.1">
    <property type="nucleotide sequence ID" value="NZ_JAKLTQ010000011.1"/>
</dbReference>
<feature type="transmembrane region" description="Helical" evidence="2">
    <location>
        <begin position="240"/>
        <end position="262"/>
    </location>
</feature>
<feature type="region of interest" description="Disordered" evidence="1">
    <location>
        <begin position="1"/>
        <end position="21"/>
    </location>
</feature>
<keyword evidence="2" id="KW-0472">Membrane</keyword>
<keyword evidence="5" id="KW-1185">Reference proteome</keyword>
<evidence type="ECO:0000256" key="2">
    <source>
        <dbReference type="SAM" id="Phobius"/>
    </source>
</evidence>
<feature type="transmembrane region" description="Helical" evidence="2">
    <location>
        <begin position="290"/>
        <end position="323"/>
    </location>
</feature>
<sequence length="481" mass="50394">MSKTTHLPTAPAGDTRDYRPGRPARRRRILLMAVAGFVILGLVALVLGSGMLNPAATTEPEPTMTAIQIIPLIILVVMFVIATKWPLNIGVMGLVASFGVGYFLLGMEDKEILKEFPASIVLTIIGVTYFFSMAQRNGSIDIIVQTCVRLVRGKTMLLPWVFFLMAAALTALGTFSPAAVALLAPAALGLAYESRIHPVLMGAFIINGAHAGGFSPLSVAGVLVHDIALKNGFPISQGALFTASFVLNLILSVLTIVLFALLGRLRDNHANEYAGLDAARIGRPRGQQILTLVLIAAMLVCTLGFHMPIGFVALSAGLLLALVNIKEHHTFIGGISWSTVLLIAGMITYVSLLQHVGVIDTLAHLALALGAPLLIALILCFVIGIGSAFASSTALLTAFIPLAGPLLATSSLSASGTVAALAIAATVVDVSPFSTDGALVVANARENDRQRVYRQLMIYAGAVVLAGPALAWALLVPTGIM</sequence>
<dbReference type="Pfam" id="PF07158">
    <property type="entry name" value="MatC_N"/>
    <property type="match status" value="1"/>
</dbReference>
<evidence type="ECO:0000313" key="5">
    <source>
        <dbReference type="Proteomes" id="UP001165368"/>
    </source>
</evidence>
<feature type="transmembrane region" description="Helical" evidence="2">
    <location>
        <begin position="330"/>
        <end position="350"/>
    </location>
</feature>
<protein>
    <submittedName>
        <fullName evidence="4">C4-dicarboxylate ABC transporter</fullName>
    </submittedName>
</protein>
<feature type="transmembrane region" description="Helical" evidence="2">
    <location>
        <begin position="64"/>
        <end position="82"/>
    </location>
</feature>
<accession>A0ABS9L9E7</accession>
<evidence type="ECO:0000313" key="4">
    <source>
        <dbReference type="EMBL" id="MCG2623084.1"/>
    </source>
</evidence>
<dbReference type="Proteomes" id="UP001165368">
    <property type="component" value="Unassembled WGS sequence"/>
</dbReference>